<dbReference type="GO" id="GO:0034513">
    <property type="term" value="F:box H/ACA snoRNA binding"/>
    <property type="evidence" value="ECO:0007669"/>
    <property type="project" value="TreeGrafter"/>
</dbReference>
<feature type="compositionally biased region" description="Polar residues" evidence="9">
    <location>
        <begin position="161"/>
        <end position="171"/>
    </location>
</feature>
<comment type="function">
    <text evidence="8">Required for ribosome biogenesis. Part of a complex which catalyzes pseudouridylation of rRNA. This involves the isomerization of uridine such that the ribose is subsequently attached to C5, instead of the normal N1. Pseudouridine ("psi") residues may serve to stabilize the conformation of rRNAs.</text>
</comment>
<dbReference type="VEuPathDB" id="PlasmoDB:PCYB_141900"/>
<dbReference type="Pfam" id="PF04410">
    <property type="entry name" value="Gar1"/>
    <property type="match status" value="1"/>
</dbReference>
<dbReference type="PANTHER" id="PTHR23237:SF6">
    <property type="entry name" value="H_ACA RIBONUCLEOPROTEIN COMPLEX SUBUNIT 1"/>
    <property type="match status" value="1"/>
</dbReference>
<reference evidence="10 11" key="1">
    <citation type="journal article" date="2012" name="Nat. Genet.">
        <title>Plasmodium cynomolgi genome sequences provide insight into Plasmodium vivax and the monkey malaria clade.</title>
        <authorList>
            <person name="Tachibana S."/>
            <person name="Sullivan S.A."/>
            <person name="Kawai S."/>
            <person name="Nakamura S."/>
            <person name="Kim H.R."/>
            <person name="Goto N."/>
            <person name="Arisue N."/>
            <person name="Palacpac N.M.Q."/>
            <person name="Honma H."/>
            <person name="Yagi M."/>
            <person name="Tougan T."/>
            <person name="Katakai Y."/>
            <person name="Kaneko O."/>
            <person name="Mita T."/>
            <person name="Kita K."/>
            <person name="Yasutomi Y."/>
            <person name="Sutton P.L."/>
            <person name="Shakhbatyan R."/>
            <person name="Horii T."/>
            <person name="Yasunaga T."/>
            <person name="Barnwell J.W."/>
            <person name="Escalante A.A."/>
            <person name="Carlton J.M."/>
            <person name="Tanabe K."/>
        </authorList>
    </citation>
    <scope>NUCLEOTIDE SEQUENCE [LARGE SCALE GENOMIC DNA]</scope>
    <source>
        <strain evidence="10 11">B</strain>
    </source>
</reference>
<dbReference type="KEGG" id="pcy:PCYB_141900"/>
<evidence type="ECO:0000256" key="1">
    <source>
        <dbReference type="ARBA" id="ARBA00004604"/>
    </source>
</evidence>
<dbReference type="RefSeq" id="XP_004224709.1">
    <property type="nucleotide sequence ID" value="XM_004224661.1"/>
</dbReference>
<dbReference type="Proteomes" id="UP000006319">
    <property type="component" value="Chromosome 14"/>
</dbReference>
<dbReference type="GeneID" id="14695140"/>
<feature type="region of interest" description="Disordered" evidence="9">
    <location>
        <begin position="111"/>
        <end position="181"/>
    </location>
</feature>
<feature type="compositionally biased region" description="Basic residues" evidence="9">
    <location>
        <begin position="119"/>
        <end position="130"/>
    </location>
</feature>
<dbReference type="Gene3D" id="2.40.10.230">
    <property type="entry name" value="Probable tRNA pseudouridine synthase domain"/>
    <property type="match status" value="1"/>
</dbReference>
<keyword evidence="11" id="KW-1185">Reference proteome</keyword>
<evidence type="ECO:0000313" key="10">
    <source>
        <dbReference type="EMBL" id="GAB68762.1"/>
    </source>
</evidence>
<keyword evidence="4 8" id="KW-0694">RNA-binding</keyword>
<dbReference type="InterPro" id="IPR038664">
    <property type="entry name" value="Gar1/Naf1_Cbf5-bd_sf"/>
</dbReference>
<evidence type="ECO:0000256" key="3">
    <source>
        <dbReference type="ARBA" id="ARBA00022552"/>
    </source>
</evidence>
<comment type="subunit">
    <text evidence="8">Component of the small nucleolar ribonucleoprotein particles containing H/ACA-type snoRNAs (H/ACA snoRNPs).</text>
</comment>
<name>K6VHB8_PLACD</name>
<keyword evidence="5 8" id="KW-0539">Nucleus</keyword>
<dbReference type="AlphaFoldDB" id="K6VHB8"/>
<evidence type="ECO:0000256" key="7">
    <source>
        <dbReference type="ARBA" id="ARBA00038293"/>
    </source>
</evidence>
<keyword evidence="6 8" id="KW-0687">Ribonucleoprotein</keyword>
<comment type="similarity">
    <text evidence="7 8">Belongs to the GAR1 family.</text>
</comment>
<keyword evidence="3 8" id="KW-0698">rRNA processing</keyword>
<gene>
    <name evidence="10" type="ORF">PCYB_141900</name>
</gene>
<organism evidence="10 11">
    <name type="scientific">Plasmodium cynomolgi (strain B)</name>
    <dbReference type="NCBI Taxonomy" id="1120755"/>
    <lineage>
        <taxon>Eukaryota</taxon>
        <taxon>Sar</taxon>
        <taxon>Alveolata</taxon>
        <taxon>Apicomplexa</taxon>
        <taxon>Aconoidasida</taxon>
        <taxon>Haemosporida</taxon>
        <taxon>Plasmodiidae</taxon>
        <taxon>Plasmodium</taxon>
        <taxon>Plasmodium (Plasmodium)</taxon>
    </lineage>
</organism>
<dbReference type="InterPro" id="IPR009000">
    <property type="entry name" value="Transl_B-barrel_sf"/>
</dbReference>
<dbReference type="eggNOG" id="KOG3262">
    <property type="taxonomic scope" value="Eukaryota"/>
</dbReference>
<dbReference type="PhylomeDB" id="K6VHB8"/>
<dbReference type="InterPro" id="IPR007504">
    <property type="entry name" value="H/ACA_rnp_Gar1/Naf1"/>
</dbReference>
<keyword evidence="2 8" id="KW-0690">Ribosome biogenesis</keyword>
<comment type="subcellular location">
    <subcellularLocation>
        <location evidence="1 8">Nucleus</location>
        <location evidence="1 8">Nucleolus</location>
    </subcellularLocation>
</comment>
<feature type="compositionally biased region" description="Polar residues" evidence="9">
    <location>
        <begin position="137"/>
        <end position="149"/>
    </location>
</feature>
<evidence type="ECO:0000256" key="6">
    <source>
        <dbReference type="ARBA" id="ARBA00023274"/>
    </source>
</evidence>
<dbReference type="OrthoDB" id="2187159at2759"/>
<dbReference type="PANTHER" id="PTHR23237">
    <property type="entry name" value="NUCLEOLAR PROTEIN FAMILY A MEMBER 1 SNORNP PROTEIN GAR1"/>
    <property type="match status" value="1"/>
</dbReference>
<evidence type="ECO:0000256" key="2">
    <source>
        <dbReference type="ARBA" id="ARBA00022517"/>
    </source>
</evidence>
<evidence type="ECO:0000313" key="11">
    <source>
        <dbReference type="Proteomes" id="UP000006319"/>
    </source>
</evidence>
<evidence type="ECO:0000256" key="4">
    <source>
        <dbReference type="ARBA" id="ARBA00022884"/>
    </source>
</evidence>
<sequence length="234" mass="27614">MGFFKKNRKGSFNRGQESEMKFDKIILGGTFYKHCENDLVIKNKLENLVPYFNGRIFLENKEEIGKVDEILGPINEFYFSVKLKEGIHAKSFSTDTKFFIDQSQTLPLSRFLPQEKKVTHQPKKKKRSNREKKQNNLTPNVKKPNNFTFRGNHKNDRGGRNDNNQYKRNSGNFRNDKNNFRNRPNSGQFLFLIKSCHLGGPCACQNAHKKWLQQCGFHLCDEFEIQFLHFPYFY</sequence>
<evidence type="ECO:0000256" key="8">
    <source>
        <dbReference type="RuleBase" id="RU364004"/>
    </source>
</evidence>
<dbReference type="OMA" id="RGNHKND"/>
<protein>
    <recommendedName>
        <fullName evidence="8">H/ACA ribonucleoprotein complex subunit</fullName>
    </recommendedName>
</protein>
<evidence type="ECO:0000256" key="5">
    <source>
        <dbReference type="ARBA" id="ARBA00023242"/>
    </source>
</evidence>
<proteinExistence type="inferred from homology"/>
<dbReference type="EMBL" id="DF157106">
    <property type="protein sequence ID" value="GAB68762.1"/>
    <property type="molecule type" value="Genomic_DNA"/>
</dbReference>
<dbReference type="GO" id="GO:0031429">
    <property type="term" value="C:box H/ACA snoRNP complex"/>
    <property type="evidence" value="ECO:0007669"/>
    <property type="project" value="TreeGrafter"/>
</dbReference>
<evidence type="ECO:0000256" key="9">
    <source>
        <dbReference type="SAM" id="MobiDB-lite"/>
    </source>
</evidence>
<dbReference type="SUPFAM" id="SSF50447">
    <property type="entry name" value="Translation proteins"/>
    <property type="match status" value="1"/>
</dbReference>
<dbReference type="GO" id="GO:0000454">
    <property type="term" value="P:snoRNA guided rRNA pseudouridine synthesis"/>
    <property type="evidence" value="ECO:0007669"/>
    <property type="project" value="TreeGrafter"/>
</dbReference>
<accession>K6VHB8</accession>
<dbReference type="FunFam" id="2.40.10.230:FF:000001">
    <property type="entry name" value="H/ACA ribonucleoprotein complex subunit"/>
    <property type="match status" value="1"/>
</dbReference>